<dbReference type="AlphaFoldDB" id="A0A671W982"/>
<dbReference type="GO" id="GO:0071466">
    <property type="term" value="P:cellular response to xenobiotic stimulus"/>
    <property type="evidence" value="ECO:0007669"/>
    <property type="project" value="Ensembl"/>
</dbReference>
<proteinExistence type="inferred from homology"/>
<evidence type="ECO:0000259" key="4">
    <source>
        <dbReference type="Pfam" id="PF00685"/>
    </source>
</evidence>
<dbReference type="OrthoDB" id="205623at2759"/>
<dbReference type="InterPro" id="IPR027417">
    <property type="entry name" value="P-loop_NTPase"/>
</dbReference>
<dbReference type="InParanoid" id="A0A671W982"/>
<dbReference type="GeneTree" id="ENSGT00940000159084"/>
<organism evidence="5 6">
    <name type="scientific">Sparus aurata</name>
    <name type="common">Gilthead sea bream</name>
    <dbReference type="NCBI Taxonomy" id="8175"/>
    <lineage>
        <taxon>Eukaryota</taxon>
        <taxon>Metazoa</taxon>
        <taxon>Chordata</taxon>
        <taxon>Craniata</taxon>
        <taxon>Vertebrata</taxon>
        <taxon>Euteleostomi</taxon>
        <taxon>Actinopterygii</taxon>
        <taxon>Neopterygii</taxon>
        <taxon>Teleostei</taxon>
        <taxon>Neoteleostei</taxon>
        <taxon>Acanthomorphata</taxon>
        <taxon>Eupercaria</taxon>
        <taxon>Spariformes</taxon>
        <taxon>Sparidae</taxon>
        <taxon>Sparus</taxon>
    </lineage>
</organism>
<sequence length="300" mass="34135">MSSQSFTANLQSKMQMAQDVKDEDKLYRYNGILYPRIMCPEEHLKALGNITAREDDVMLVAYPKCGFNWMVGVLRKIMAQATGMDTESKTPPLIEFFGPEAVKMMDGAPSPRFLGTHMHPDNIPKSFYEKKTKMLVIFRNPKDTLVSFFHFSNNNPVLPSGQSWDTFYSDFMSGDVPWGSYFDHALAWEKKMDDPNVMVVTYEELKQDLTKGVLEISTFFGFKLTEAQVQQISESSTFSAMKKSSAGNHTIGNIIFRKGEVGDWKNHFTPEQSKEMDDAFNKHLAGTRLGAKLNYQVHCQ</sequence>
<dbReference type="CTD" id="391365"/>
<dbReference type="EC" id="2.8.2.-" evidence="3"/>
<evidence type="ECO:0000313" key="5">
    <source>
        <dbReference type="Ensembl" id="ENSSAUP00010035189.1"/>
    </source>
</evidence>
<dbReference type="InterPro" id="IPR000863">
    <property type="entry name" value="Sulfotransferase_dom"/>
</dbReference>
<dbReference type="RefSeq" id="XP_030296822.1">
    <property type="nucleotide sequence ID" value="XM_030440962.1"/>
</dbReference>
<evidence type="ECO:0000256" key="2">
    <source>
        <dbReference type="ARBA" id="ARBA00022679"/>
    </source>
</evidence>
<comment type="similarity">
    <text evidence="1 3">Belongs to the sulfotransferase 1 family.</text>
</comment>
<dbReference type="Proteomes" id="UP000472265">
    <property type="component" value="Chromosome 15"/>
</dbReference>
<dbReference type="Pfam" id="PF00685">
    <property type="entry name" value="Sulfotransfer_1"/>
    <property type="match status" value="1"/>
</dbReference>
<reference evidence="5" key="1">
    <citation type="submission" date="2021-04" db="EMBL/GenBank/DDBJ databases">
        <authorList>
            <consortium name="Wellcome Sanger Institute Data Sharing"/>
        </authorList>
    </citation>
    <scope>NUCLEOTIDE SEQUENCE [LARGE SCALE GENOMIC DNA]</scope>
</reference>
<protein>
    <recommendedName>
        <fullName evidence="3">Sulfotransferase</fullName>
        <ecNumber evidence="3">2.8.2.-</ecNumber>
    </recommendedName>
</protein>
<name>A0A671W982_SPAAU</name>
<feature type="domain" description="Sulfotransferase" evidence="4">
    <location>
        <begin position="55"/>
        <end position="287"/>
    </location>
</feature>
<gene>
    <name evidence="5" type="primary">sult6b1</name>
</gene>
<dbReference type="GeneID" id="115596146"/>
<dbReference type="Gene3D" id="3.40.50.300">
    <property type="entry name" value="P-loop containing nucleotide triphosphate hydrolases"/>
    <property type="match status" value="1"/>
</dbReference>
<dbReference type="OMA" id="WDKHMDD"/>
<dbReference type="GO" id="GO:0008146">
    <property type="term" value="F:sulfotransferase activity"/>
    <property type="evidence" value="ECO:0007669"/>
    <property type="project" value="Ensembl"/>
</dbReference>
<dbReference type="SUPFAM" id="SSF52540">
    <property type="entry name" value="P-loop containing nucleoside triphosphate hydrolases"/>
    <property type="match status" value="1"/>
</dbReference>
<dbReference type="PANTHER" id="PTHR11783">
    <property type="entry name" value="SULFOTRANSFERASE SULT"/>
    <property type="match status" value="1"/>
</dbReference>
<accession>A0A671W982</accession>
<reference evidence="5" key="3">
    <citation type="submission" date="2025-09" db="UniProtKB">
        <authorList>
            <consortium name="Ensembl"/>
        </authorList>
    </citation>
    <scope>IDENTIFICATION</scope>
</reference>
<reference evidence="5" key="2">
    <citation type="submission" date="2025-08" db="UniProtKB">
        <authorList>
            <consortium name="Ensembl"/>
        </authorList>
    </citation>
    <scope>IDENTIFICATION</scope>
</reference>
<evidence type="ECO:0000313" key="6">
    <source>
        <dbReference type="Proteomes" id="UP000472265"/>
    </source>
</evidence>
<keyword evidence="6" id="KW-1185">Reference proteome</keyword>
<evidence type="ECO:0000256" key="1">
    <source>
        <dbReference type="ARBA" id="ARBA00005771"/>
    </source>
</evidence>
<evidence type="ECO:0000256" key="3">
    <source>
        <dbReference type="RuleBase" id="RU361155"/>
    </source>
</evidence>
<keyword evidence="2 3" id="KW-0808">Transferase</keyword>
<dbReference type="Ensembl" id="ENSSAUT00010037070.1">
    <property type="protein sequence ID" value="ENSSAUP00010035189.1"/>
    <property type="gene ID" value="ENSSAUG00010014891.1"/>
</dbReference>